<evidence type="ECO:0000256" key="1">
    <source>
        <dbReference type="ARBA" id="ARBA00023125"/>
    </source>
</evidence>
<evidence type="ECO:0000259" key="4">
    <source>
        <dbReference type="PROSITE" id="PS51898"/>
    </source>
</evidence>
<dbReference type="PROSITE" id="PS51900">
    <property type="entry name" value="CB"/>
    <property type="match status" value="1"/>
</dbReference>
<sequence>MKKSAAAYAYAPGEWKTLGLEWCRSLEADNKSPNTVRIYLHALRLLGEWAYDQADDEFEPTTITTSALRDYMVDLLGRTSPGNAHNNFRCLRTFFGWLVNEEEIERSPMDRMKAPQLEEKPIPIVTLDMMSALLDACKGNDFENRRDTAILRVLFDCGARKGEVTALTLDDIDLELGVIYVRGKGRRDRVIPLSPKTIQSLSRYIRSRAKQRQAALPGLWLGLTGQGILTGAGIKAMLIRRSAQAGVGHIHPHMFRHQLAHHWQLAGGNETDLMRIMGWKSREMLERYGASAAIERAHATARSLKLGDRV</sequence>
<evidence type="ECO:0000313" key="6">
    <source>
        <dbReference type="EMBL" id="MBB4969115.1"/>
    </source>
</evidence>
<dbReference type="EMBL" id="JACHJS010000001">
    <property type="protein sequence ID" value="MBB4969115.1"/>
    <property type="molecule type" value="Genomic_DNA"/>
</dbReference>
<evidence type="ECO:0000256" key="2">
    <source>
        <dbReference type="ARBA" id="ARBA00023172"/>
    </source>
</evidence>
<dbReference type="PANTHER" id="PTHR30349">
    <property type="entry name" value="PHAGE INTEGRASE-RELATED"/>
    <property type="match status" value="1"/>
</dbReference>
<dbReference type="RefSeq" id="WP_184674823.1">
    <property type="nucleotide sequence ID" value="NZ_BAABAI010000043.1"/>
</dbReference>
<dbReference type="InterPro" id="IPR050090">
    <property type="entry name" value="Tyrosine_recombinase_XerCD"/>
</dbReference>
<feature type="domain" description="Tyr recombinase" evidence="4">
    <location>
        <begin position="120"/>
        <end position="302"/>
    </location>
</feature>
<organism evidence="6 7">
    <name type="scientific">Saccharothrix violaceirubra</name>
    <dbReference type="NCBI Taxonomy" id="413306"/>
    <lineage>
        <taxon>Bacteria</taxon>
        <taxon>Bacillati</taxon>
        <taxon>Actinomycetota</taxon>
        <taxon>Actinomycetes</taxon>
        <taxon>Pseudonocardiales</taxon>
        <taxon>Pseudonocardiaceae</taxon>
        <taxon>Saccharothrix</taxon>
    </lineage>
</organism>
<dbReference type="Gene3D" id="1.10.150.130">
    <property type="match status" value="1"/>
</dbReference>
<evidence type="ECO:0000256" key="3">
    <source>
        <dbReference type="PROSITE-ProRule" id="PRU01248"/>
    </source>
</evidence>
<keyword evidence="2" id="KW-0233">DNA recombination</keyword>
<feature type="domain" description="Core-binding (CB)" evidence="5">
    <location>
        <begin position="13"/>
        <end position="99"/>
    </location>
</feature>
<reference evidence="6 7" key="1">
    <citation type="submission" date="2020-08" db="EMBL/GenBank/DDBJ databases">
        <title>Sequencing the genomes of 1000 actinobacteria strains.</title>
        <authorList>
            <person name="Klenk H.-P."/>
        </authorList>
    </citation>
    <scope>NUCLEOTIDE SEQUENCE [LARGE SCALE GENOMIC DNA]</scope>
    <source>
        <strain evidence="6 7">DSM 45084</strain>
    </source>
</reference>
<protein>
    <submittedName>
        <fullName evidence="6">Site-specific recombinase XerD</fullName>
    </submittedName>
</protein>
<keyword evidence="1 3" id="KW-0238">DNA-binding</keyword>
<dbReference type="AlphaFoldDB" id="A0A7W7T9Q7"/>
<name>A0A7W7T9Q7_9PSEU</name>
<dbReference type="InterPro" id="IPR013762">
    <property type="entry name" value="Integrase-like_cat_sf"/>
</dbReference>
<accession>A0A7W7T9Q7</accession>
<dbReference type="GO" id="GO:0006310">
    <property type="term" value="P:DNA recombination"/>
    <property type="evidence" value="ECO:0007669"/>
    <property type="project" value="UniProtKB-KW"/>
</dbReference>
<dbReference type="SUPFAM" id="SSF56349">
    <property type="entry name" value="DNA breaking-rejoining enzymes"/>
    <property type="match status" value="1"/>
</dbReference>
<dbReference type="InterPro" id="IPR010998">
    <property type="entry name" value="Integrase_recombinase_N"/>
</dbReference>
<proteinExistence type="predicted"/>
<dbReference type="Gene3D" id="1.10.443.10">
    <property type="entry name" value="Intergrase catalytic core"/>
    <property type="match status" value="1"/>
</dbReference>
<dbReference type="InterPro" id="IPR044068">
    <property type="entry name" value="CB"/>
</dbReference>
<dbReference type="PROSITE" id="PS51898">
    <property type="entry name" value="TYR_RECOMBINASE"/>
    <property type="match status" value="1"/>
</dbReference>
<dbReference type="Pfam" id="PF00589">
    <property type="entry name" value="Phage_integrase"/>
    <property type="match status" value="1"/>
</dbReference>
<dbReference type="InterPro" id="IPR002104">
    <property type="entry name" value="Integrase_catalytic"/>
</dbReference>
<evidence type="ECO:0000313" key="7">
    <source>
        <dbReference type="Proteomes" id="UP000542674"/>
    </source>
</evidence>
<dbReference type="CDD" id="cd00397">
    <property type="entry name" value="DNA_BRE_C"/>
    <property type="match status" value="1"/>
</dbReference>
<dbReference type="GO" id="GO:0003677">
    <property type="term" value="F:DNA binding"/>
    <property type="evidence" value="ECO:0007669"/>
    <property type="project" value="UniProtKB-UniRule"/>
</dbReference>
<keyword evidence="7" id="KW-1185">Reference proteome</keyword>
<dbReference type="InterPro" id="IPR011010">
    <property type="entry name" value="DNA_brk_join_enz"/>
</dbReference>
<evidence type="ECO:0000259" key="5">
    <source>
        <dbReference type="PROSITE" id="PS51900"/>
    </source>
</evidence>
<dbReference type="PANTHER" id="PTHR30349:SF87">
    <property type="entry name" value="TRANSPOSASE A"/>
    <property type="match status" value="1"/>
</dbReference>
<dbReference type="GO" id="GO:0015074">
    <property type="term" value="P:DNA integration"/>
    <property type="evidence" value="ECO:0007669"/>
    <property type="project" value="InterPro"/>
</dbReference>
<dbReference type="Proteomes" id="UP000542674">
    <property type="component" value="Unassembled WGS sequence"/>
</dbReference>
<comment type="caution">
    <text evidence="6">The sequence shown here is derived from an EMBL/GenBank/DDBJ whole genome shotgun (WGS) entry which is preliminary data.</text>
</comment>
<gene>
    <name evidence="6" type="ORF">F4559_006474</name>
</gene>